<keyword evidence="2" id="KW-1133">Transmembrane helix</keyword>
<feature type="region of interest" description="Disordered" evidence="1">
    <location>
        <begin position="1"/>
        <end position="21"/>
    </location>
</feature>
<proteinExistence type="predicted"/>
<reference evidence="3 4" key="1">
    <citation type="submission" date="2024-03" db="EMBL/GenBank/DDBJ databases">
        <title>Novel Streptomyces species of biotechnological and ecological value are a feature of Machair soil.</title>
        <authorList>
            <person name="Prole J.R."/>
            <person name="Goodfellow M."/>
            <person name="Allenby N."/>
            <person name="Ward A.C."/>
        </authorList>
    </citation>
    <scope>NUCLEOTIDE SEQUENCE [LARGE SCALE GENOMIC DNA]</scope>
    <source>
        <strain evidence="3 4">MS1.HAVA.3</strain>
    </source>
</reference>
<organism evidence="3 4">
    <name type="scientific">Streptomyces caledonius</name>
    <dbReference type="NCBI Taxonomy" id="3134107"/>
    <lineage>
        <taxon>Bacteria</taxon>
        <taxon>Bacillati</taxon>
        <taxon>Actinomycetota</taxon>
        <taxon>Actinomycetes</taxon>
        <taxon>Kitasatosporales</taxon>
        <taxon>Streptomycetaceae</taxon>
        <taxon>Streptomyces</taxon>
    </lineage>
</organism>
<keyword evidence="2" id="KW-0472">Membrane</keyword>
<accession>A0ABU8U690</accession>
<protein>
    <recommendedName>
        <fullName evidence="5">LPXTG cell wall anchor domain-containing protein</fullName>
    </recommendedName>
</protein>
<evidence type="ECO:0000313" key="3">
    <source>
        <dbReference type="EMBL" id="MEJ8643409.1"/>
    </source>
</evidence>
<gene>
    <name evidence="3" type="ORF">WKI68_22410</name>
</gene>
<evidence type="ECO:0000256" key="2">
    <source>
        <dbReference type="SAM" id="Phobius"/>
    </source>
</evidence>
<comment type="caution">
    <text evidence="3">The sequence shown here is derived from an EMBL/GenBank/DDBJ whole genome shotgun (WGS) entry which is preliminary data.</text>
</comment>
<dbReference type="EMBL" id="JBBKAM010000002">
    <property type="protein sequence ID" value="MEJ8643409.1"/>
    <property type="molecule type" value="Genomic_DNA"/>
</dbReference>
<feature type="transmembrane region" description="Helical" evidence="2">
    <location>
        <begin position="41"/>
        <end position="64"/>
    </location>
</feature>
<evidence type="ECO:0000313" key="4">
    <source>
        <dbReference type="Proteomes" id="UP001382904"/>
    </source>
</evidence>
<name>A0ABU8U690_9ACTN</name>
<keyword evidence="4" id="KW-1185">Reference proteome</keyword>
<keyword evidence="2" id="KW-0812">Transmembrane</keyword>
<evidence type="ECO:0000256" key="1">
    <source>
        <dbReference type="SAM" id="MobiDB-lite"/>
    </source>
</evidence>
<evidence type="ECO:0008006" key="5">
    <source>
        <dbReference type="Google" id="ProtNLM"/>
    </source>
</evidence>
<dbReference type="Proteomes" id="UP001382904">
    <property type="component" value="Unassembled WGS sequence"/>
</dbReference>
<sequence length="70" mass="7414">MASRPLPVRTRPTAPPTVAPTPPEVVIRALDTEPNDRAADLAAHILPLGTGFALMGLGLGYMGVRLRRSI</sequence>